<feature type="domain" description="FAS1" evidence="2">
    <location>
        <begin position="44"/>
        <end position="182"/>
    </location>
</feature>
<dbReference type="SUPFAM" id="SSF82153">
    <property type="entry name" value="FAS1 domain"/>
    <property type="match status" value="1"/>
</dbReference>
<proteinExistence type="predicted"/>
<dbReference type="PANTHER" id="PTHR10900:SF77">
    <property type="entry name" value="FI19380P1"/>
    <property type="match status" value="1"/>
</dbReference>
<gene>
    <name evidence="3" type="ORF">IFR04_011500</name>
</gene>
<dbReference type="InterPro" id="IPR050904">
    <property type="entry name" value="Adhesion/Biosynth-related"/>
</dbReference>
<dbReference type="Proteomes" id="UP000664132">
    <property type="component" value="Unassembled WGS sequence"/>
</dbReference>
<accession>A0A8H7T9C7</accession>
<dbReference type="SMART" id="SM00554">
    <property type="entry name" value="FAS1"/>
    <property type="match status" value="1"/>
</dbReference>
<dbReference type="InterPro" id="IPR036378">
    <property type="entry name" value="FAS1_dom_sf"/>
</dbReference>
<sequence length="213" mass="23103">MKFSILITFTALVAACSGKRLDRDPLTYAPVPEGTYVLPKNASTTTLLDLVKSRPDLSTLASLLPTLSGFVEAFDTPPQWQYTAFLPSNEAFNNTGAYYSTYAKTLKGKHWLGNVLQHHYIPNSQLKLSTFNSTLSRIQTASFLYVSTQNVGGTVTLNNAAKVTTGDLPVTSGLVHIVDHILDPSAQIFEEDLPKAKQGFIAGSCSNPALPYC</sequence>
<keyword evidence="1" id="KW-0732">Signal</keyword>
<dbReference type="PROSITE" id="PS51257">
    <property type="entry name" value="PROKAR_LIPOPROTEIN"/>
    <property type="match status" value="1"/>
</dbReference>
<dbReference type="Pfam" id="PF02469">
    <property type="entry name" value="Fasciclin"/>
    <property type="match status" value="1"/>
</dbReference>
<evidence type="ECO:0000313" key="4">
    <source>
        <dbReference type="Proteomes" id="UP000664132"/>
    </source>
</evidence>
<organism evidence="3 4">
    <name type="scientific">Cadophora malorum</name>
    <dbReference type="NCBI Taxonomy" id="108018"/>
    <lineage>
        <taxon>Eukaryota</taxon>
        <taxon>Fungi</taxon>
        <taxon>Dikarya</taxon>
        <taxon>Ascomycota</taxon>
        <taxon>Pezizomycotina</taxon>
        <taxon>Leotiomycetes</taxon>
        <taxon>Helotiales</taxon>
        <taxon>Ploettnerulaceae</taxon>
        <taxon>Cadophora</taxon>
    </lineage>
</organism>
<evidence type="ECO:0000313" key="3">
    <source>
        <dbReference type="EMBL" id="KAG4415351.1"/>
    </source>
</evidence>
<feature type="chain" id="PRO_5034364389" description="FAS1 domain-containing protein" evidence="1">
    <location>
        <begin position="19"/>
        <end position="213"/>
    </location>
</feature>
<dbReference type="PANTHER" id="PTHR10900">
    <property type="entry name" value="PERIOSTIN-RELATED"/>
    <property type="match status" value="1"/>
</dbReference>
<dbReference type="InterPro" id="IPR000782">
    <property type="entry name" value="FAS1_domain"/>
</dbReference>
<dbReference type="PROSITE" id="PS50213">
    <property type="entry name" value="FAS1"/>
    <property type="match status" value="1"/>
</dbReference>
<keyword evidence="4" id="KW-1185">Reference proteome</keyword>
<dbReference type="EMBL" id="JAFJYH010000225">
    <property type="protein sequence ID" value="KAG4415351.1"/>
    <property type="molecule type" value="Genomic_DNA"/>
</dbReference>
<dbReference type="OrthoDB" id="286301at2759"/>
<protein>
    <recommendedName>
        <fullName evidence="2">FAS1 domain-containing protein</fullName>
    </recommendedName>
</protein>
<dbReference type="AlphaFoldDB" id="A0A8H7T9C7"/>
<feature type="signal peptide" evidence="1">
    <location>
        <begin position="1"/>
        <end position="18"/>
    </location>
</feature>
<name>A0A8H7T9C7_9HELO</name>
<evidence type="ECO:0000259" key="2">
    <source>
        <dbReference type="PROSITE" id="PS50213"/>
    </source>
</evidence>
<evidence type="ECO:0000256" key="1">
    <source>
        <dbReference type="SAM" id="SignalP"/>
    </source>
</evidence>
<reference evidence="3" key="1">
    <citation type="submission" date="2021-02" db="EMBL/GenBank/DDBJ databases">
        <title>Genome sequence Cadophora malorum strain M34.</title>
        <authorList>
            <person name="Stefanovic E."/>
            <person name="Vu D."/>
            <person name="Scully C."/>
            <person name="Dijksterhuis J."/>
            <person name="Roader J."/>
            <person name="Houbraken J."/>
        </authorList>
    </citation>
    <scope>NUCLEOTIDE SEQUENCE</scope>
    <source>
        <strain evidence="3">M34</strain>
    </source>
</reference>
<comment type="caution">
    <text evidence="3">The sequence shown here is derived from an EMBL/GenBank/DDBJ whole genome shotgun (WGS) entry which is preliminary data.</text>
</comment>
<dbReference type="Gene3D" id="2.30.180.10">
    <property type="entry name" value="FAS1 domain"/>
    <property type="match status" value="1"/>
</dbReference>